<dbReference type="AlphaFoldDB" id="A0A7I8D8B0"/>
<dbReference type="InterPro" id="IPR016193">
    <property type="entry name" value="Cytidine_deaminase-like"/>
</dbReference>
<organism evidence="4 5">
    <name type="scientific">Effusibacillus dendaii</name>
    <dbReference type="NCBI Taxonomy" id="2743772"/>
    <lineage>
        <taxon>Bacteria</taxon>
        <taxon>Bacillati</taxon>
        <taxon>Bacillota</taxon>
        <taxon>Bacilli</taxon>
        <taxon>Bacillales</taxon>
        <taxon>Alicyclobacillaceae</taxon>
        <taxon>Effusibacillus</taxon>
    </lineage>
</organism>
<dbReference type="PIRSF" id="PIRSF015626">
    <property type="entry name" value="FdhD"/>
    <property type="match status" value="1"/>
</dbReference>
<dbReference type="Pfam" id="PF02634">
    <property type="entry name" value="FdhD-NarQ"/>
    <property type="match status" value="1"/>
</dbReference>
<accession>A0A7I8D8B0</accession>
<keyword evidence="5" id="KW-1185">Reference proteome</keyword>
<evidence type="ECO:0000313" key="5">
    <source>
        <dbReference type="Proteomes" id="UP000593802"/>
    </source>
</evidence>
<keyword evidence="2 3" id="KW-0501">Molybdenum cofactor biosynthesis</keyword>
<dbReference type="GO" id="GO:0016783">
    <property type="term" value="F:sulfurtransferase activity"/>
    <property type="evidence" value="ECO:0007669"/>
    <property type="project" value="InterPro"/>
</dbReference>
<feature type="active site" description="Cysteine persulfide intermediate" evidence="3">
    <location>
        <position position="89"/>
    </location>
</feature>
<dbReference type="InterPro" id="IPR003786">
    <property type="entry name" value="FdhD"/>
</dbReference>
<proteinExistence type="inferred from homology"/>
<dbReference type="RefSeq" id="WP_200760389.1">
    <property type="nucleotide sequence ID" value="NZ_AP023366.1"/>
</dbReference>
<dbReference type="KEGG" id="eff:skT53_13630"/>
<protein>
    <recommendedName>
        <fullName evidence="3">Sulfur carrier protein FdhD</fullName>
    </recommendedName>
</protein>
<dbReference type="HAMAP" id="MF_00187">
    <property type="entry name" value="FdhD"/>
    <property type="match status" value="1"/>
</dbReference>
<dbReference type="PANTHER" id="PTHR30592">
    <property type="entry name" value="FORMATE DEHYDROGENASE"/>
    <property type="match status" value="1"/>
</dbReference>
<dbReference type="GO" id="GO:0097163">
    <property type="term" value="F:sulfur carrier activity"/>
    <property type="evidence" value="ECO:0007669"/>
    <property type="project" value="UniProtKB-UniRule"/>
</dbReference>
<comment type="subcellular location">
    <subcellularLocation>
        <location evidence="3">Cytoplasm</location>
    </subcellularLocation>
</comment>
<dbReference type="SUPFAM" id="SSF53927">
    <property type="entry name" value="Cytidine deaminase-like"/>
    <property type="match status" value="1"/>
</dbReference>
<dbReference type="PANTHER" id="PTHR30592:SF1">
    <property type="entry name" value="SULFUR CARRIER PROTEIN FDHD"/>
    <property type="match status" value="1"/>
</dbReference>
<dbReference type="GO" id="GO:0005737">
    <property type="term" value="C:cytoplasm"/>
    <property type="evidence" value="ECO:0007669"/>
    <property type="project" value="UniProtKB-SubCell"/>
</dbReference>
<gene>
    <name evidence="4" type="primary">fdhD_2</name>
    <name evidence="3" type="synonym">fdhD</name>
    <name evidence="4" type="ORF">skT53_13630</name>
</gene>
<dbReference type="Gene3D" id="3.10.20.10">
    <property type="match status" value="1"/>
</dbReference>
<dbReference type="GO" id="GO:0006777">
    <property type="term" value="P:Mo-molybdopterin cofactor biosynthetic process"/>
    <property type="evidence" value="ECO:0007669"/>
    <property type="project" value="UniProtKB-UniRule"/>
</dbReference>
<dbReference type="EMBL" id="AP023366">
    <property type="protein sequence ID" value="BCJ86378.1"/>
    <property type="molecule type" value="Genomic_DNA"/>
</dbReference>
<name>A0A7I8D8B0_9BACL</name>
<keyword evidence="4" id="KW-0808">Transferase</keyword>
<evidence type="ECO:0000313" key="4">
    <source>
        <dbReference type="EMBL" id="BCJ86378.1"/>
    </source>
</evidence>
<comment type="caution">
    <text evidence="3">Lacks conserved residue(s) required for the propagation of feature annotation.</text>
</comment>
<evidence type="ECO:0000256" key="3">
    <source>
        <dbReference type="HAMAP-Rule" id="MF_00187"/>
    </source>
</evidence>
<dbReference type="NCBIfam" id="TIGR00129">
    <property type="entry name" value="fdhD_narQ"/>
    <property type="match status" value="1"/>
</dbReference>
<sequence length="254" mass="27891">MGQGKKGMPVEYPVTLHVNDEELLTIQLTPVQLEEWTIGFLFGEGMITRPDELEKIVIDEDHGMIWTDIKGDVKRRSAEGKKRFLTSGCGKGITFSSFEDAFSLRPVNPSVVVKQELLTECMRFMYKEAVLYQETGGMHAAAVASSSGPLFVKEDIGRHNAVDKAIGTSLKMGLDPNDIFILTTGRISYEMVTKVARFGGSVVASRTAATDQAVRLAEKLGIEVVGYIRGQMMQVYTGGSRILPSASEAELHVR</sequence>
<dbReference type="Proteomes" id="UP000593802">
    <property type="component" value="Chromosome"/>
</dbReference>
<keyword evidence="1 3" id="KW-0963">Cytoplasm</keyword>
<reference evidence="4 5" key="1">
    <citation type="submission" date="2020-08" db="EMBL/GenBank/DDBJ databases">
        <title>Complete Genome Sequence of Effusibacillus dendaii Strain skT53, Isolated from Farmland soil.</title>
        <authorList>
            <person name="Konishi T."/>
            <person name="Kawasaki H."/>
        </authorList>
    </citation>
    <scope>NUCLEOTIDE SEQUENCE [LARGE SCALE GENOMIC DNA]</scope>
    <source>
        <strain evidence="5">skT53</strain>
    </source>
</reference>
<evidence type="ECO:0000256" key="2">
    <source>
        <dbReference type="ARBA" id="ARBA00023150"/>
    </source>
</evidence>
<evidence type="ECO:0000256" key="1">
    <source>
        <dbReference type="ARBA" id="ARBA00022490"/>
    </source>
</evidence>
<dbReference type="Gene3D" id="3.40.140.10">
    <property type="entry name" value="Cytidine Deaminase, domain 2"/>
    <property type="match status" value="1"/>
</dbReference>
<comment type="similarity">
    <text evidence="3">Belongs to the FdhD family.</text>
</comment>
<comment type="function">
    <text evidence="3">Required for formate dehydrogenase (FDH) activity. Acts as a sulfur carrier protein that transfers sulfur from IscS to the molybdenum cofactor prior to its insertion into FDH.</text>
</comment>